<dbReference type="Proteomes" id="UP000774130">
    <property type="component" value="Unassembled WGS sequence"/>
</dbReference>
<dbReference type="Pfam" id="PF00582">
    <property type="entry name" value="Usp"/>
    <property type="match status" value="1"/>
</dbReference>
<dbReference type="PANTHER" id="PTHR46268">
    <property type="entry name" value="STRESS RESPONSE PROTEIN NHAX"/>
    <property type="match status" value="1"/>
</dbReference>
<dbReference type="EMBL" id="JAHUZB010000012">
    <property type="protein sequence ID" value="MBV7392449.1"/>
    <property type="molecule type" value="Genomic_DNA"/>
</dbReference>
<reference evidence="3 4" key="1">
    <citation type="submission" date="2021-06" db="EMBL/GenBank/DDBJ databases">
        <title>Enterococcus alishanensis sp. nov., a novel lactic acid bacterium isolated from fresh coffee beans.</title>
        <authorList>
            <person name="Chen Y.-S."/>
        </authorList>
    </citation>
    <scope>NUCLEOTIDE SEQUENCE [LARGE SCALE GENOMIC DNA]</scope>
    <source>
        <strain evidence="3 4">ALS3</strain>
    </source>
</reference>
<comment type="similarity">
    <text evidence="1">Belongs to the universal stress protein A family.</text>
</comment>
<dbReference type="InterPro" id="IPR006016">
    <property type="entry name" value="UspA"/>
</dbReference>
<feature type="domain" description="UspA" evidence="2">
    <location>
        <begin position="1"/>
        <end position="137"/>
    </location>
</feature>
<protein>
    <submittedName>
        <fullName evidence="3">Universal stress protein</fullName>
    </submittedName>
</protein>
<sequence length="137" mass="15416">MFEKILVAVDDSEDSLKAFDYAVDLASRLGSKIAVATIFEINRLNVYEYLQPENLRQKKEKVVNISEDYMKKAEKAGITVEKAYVDEGDPAHVIVEEIIPIFQPDLLVCGASKKKSFIRSEANEMARMAECSVLIVK</sequence>
<dbReference type="PANTHER" id="PTHR46268:SF6">
    <property type="entry name" value="UNIVERSAL STRESS PROTEIN UP12"/>
    <property type="match status" value="1"/>
</dbReference>
<keyword evidence="4" id="KW-1185">Reference proteome</keyword>
<evidence type="ECO:0000256" key="1">
    <source>
        <dbReference type="ARBA" id="ARBA00008791"/>
    </source>
</evidence>
<name>A0ABS6THI8_9ENTE</name>
<evidence type="ECO:0000313" key="4">
    <source>
        <dbReference type="Proteomes" id="UP000774130"/>
    </source>
</evidence>
<evidence type="ECO:0000313" key="3">
    <source>
        <dbReference type="EMBL" id="MBV7392449.1"/>
    </source>
</evidence>
<proteinExistence type="inferred from homology"/>
<dbReference type="CDD" id="cd00293">
    <property type="entry name" value="USP-like"/>
    <property type="match status" value="1"/>
</dbReference>
<accession>A0ABS6THI8</accession>
<organism evidence="3 4">
    <name type="scientific">Enterococcus alishanensis</name>
    <dbReference type="NCBI Taxonomy" id="1303817"/>
    <lineage>
        <taxon>Bacteria</taxon>
        <taxon>Bacillati</taxon>
        <taxon>Bacillota</taxon>
        <taxon>Bacilli</taxon>
        <taxon>Lactobacillales</taxon>
        <taxon>Enterococcaceae</taxon>
        <taxon>Enterococcus</taxon>
    </lineage>
</organism>
<evidence type="ECO:0000259" key="2">
    <source>
        <dbReference type="Pfam" id="PF00582"/>
    </source>
</evidence>
<dbReference type="RefSeq" id="WP_218327660.1">
    <property type="nucleotide sequence ID" value="NZ_JAHUZB010000012.1"/>
</dbReference>
<gene>
    <name evidence="3" type="ORF">KUA55_17470</name>
</gene>
<comment type="caution">
    <text evidence="3">The sequence shown here is derived from an EMBL/GenBank/DDBJ whole genome shotgun (WGS) entry which is preliminary data.</text>
</comment>